<dbReference type="Pfam" id="PF09696">
    <property type="entry name" value="Ctf8"/>
    <property type="match status" value="1"/>
</dbReference>
<keyword evidence="1" id="KW-0238">DNA-binding</keyword>
<dbReference type="SMART" id="SM00717">
    <property type="entry name" value="SANT"/>
    <property type="match status" value="1"/>
</dbReference>
<keyword evidence="5" id="KW-1185">Reference proteome</keyword>
<dbReference type="InterPro" id="IPR017930">
    <property type="entry name" value="Myb_dom"/>
</dbReference>
<dbReference type="Pfam" id="PF00249">
    <property type="entry name" value="Myb_DNA-binding"/>
    <property type="match status" value="1"/>
</dbReference>
<sequence length="202" mass="22385">MQIRIRCNCGEGACAEWAVVELQGVVEPQPSIGDQIQGLEIGRLCCTSSSSSSQGSYTFTVGYHELTGSRVALKKPLLVLKKMKAVGGEGTGAELEVIGVIRHKILFKSRPKALISTELFPDRTDVQCLHRWQKVLNPELVKGTWTKEEDDLIIQLVEKHGCKKWSVIAKSLPGRIGKQLVLMKTSDSNEFDILKQLPFLLL</sequence>
<evidence type="ECO:0000313" key="4">
    <source>
        <dbReference type="EMBL" id="KAG1355117.1"/>
    </source>
</evidence>
<comment type="caution">
    <text evidence="4">The sequence shown here is derived from an EMBL/GenBank/DDBJ whole genome shotgun (WGS) entry which is preliminary data.</text>
</comment>
<evidence type="ECO:0000256" key="1">
    <source>
        <dbReference type="ARBA" id="ARBA00023125"/>
    </source>
</evidence>
<dbReference type="GO" id="GO:0031390">
    <property type="term" value="C:Ctf18 RFC-like complex"/>
    <property type="evidence" value="ECO:0007669"/>
    <property type="project" value="InterPro"/>
</dbReference>
<name>A0A8K0N5B0_COCNU</name>
<dbReference type="PROSITE" id="PS50090">
    <property type="entry name" value="MYB_LIKE"/>
    <property type="match status" value="1"/>
</dbReference>
<evidence type="ECO:0000259" key="2">
    <source>
        <dbReference type="PROSITE" id="PS50090"/>
    </source>
</evidence>
<dbReference type="CDD" id="cd00167">
    <property type="entry name" value="SANT"/>
    <property type="match status" value="1"/>
</dbReference>
<protein>
    <submittedName>
        <fullName evidence="4">Putative chromosome transmission fidelity protein 8</fullName>
    </submittedName>
</protein>
<feature type="domain" description="HTH myb-type" evidence="3">
    <location>
        <begin position="137"/>
        <end position="180"/>
    </location>
</feature>
<organism evidence="4 5">
    <name type="scientific">Cocos nucifera</name>
    <name type="common">Coconut palm</name>
    <dbReference type="NCBI Taxonomy" id="13894"/>
    <lineage>
        <taxon>Eukaryota</taxon>
        <taxon>Viridiplantae</taxon>
        <taxon>Streptophyta</taxon>
        <taxon>Embryophyta</taxon>
        <taxon>Tracheophyta</taxon>
        <taxon>Spermatophyta</taxon>
        <taxon>Magnoliopsida</taxon>
        <taxon>Liliopsida</taxon>
        <taxon>Arecaceae</taxon>
        <taxon>Arecoideae</taxon>
        <taxon>Cocoseae</taxon>
        <taxon>Attaleinae</taxon>
        <taxon>Cocos</taxon>
    </lineage>
</organism>
<dbReference type="EMBL" id="CM017878">
    <property type="protein sequence ID" value="KAG1355117.1"/>
    <property type="molecule type" value="Genomic_DNA"/>
</dbReference>
<dbReference type="InterPro" id="IPR009057">
    <property type="entry name" value="Homeodomain-like_sf"/>
</dbReference>
<dbReference type="Gene3D" id="1.10.10.60">
    <property type="entry name" value="Homeodomain-like"/>
    <property type="match status" value="2"/>
</dbReference>
<accession>A0A8K0N5B0</accession>
<evidence type="ECO:0000259" key="3">
    <source>
        <dbReference type="PROSITE" id="PS51294"/>
    </source>
</evidence>
<feature type="domain" description="Myb-like" evidence="2">
    <location>
        <begin position="137"/>
        <end position="179"/>
    </location>
</feature>
<dbReference type="PROSITE" id="PS51294">
    <property type="entry name" value="HTH_MYB"/>
    <property type="match status" value="1"/>
</dbReference>
<reference evidence="4" key="2">
    <citation type="submission" date="2019-07" db="EMBL/GenBank/DDBJ databases">
        <authorList>
            <person name="Yang Y."/>
            <person name="Bocs S."/>
            <person name="Baudouin L."/>
        </authorList>
    </citation>
    <scope>NUCLEOTIDE SEQUENCE</scope>
    <source>
        <tissue evidence="4">Spear leaf of Hainan Tall coconut</tissue>
    </source>
</reference>
<gene>
    <name evidence="4" type="ORF">COCNU_07G012290</name>
</gene>
<dbReference type="SUPFAM" id="SSF46689">
    <property type="entry name" value="Homeodomain-like"/>
    <property type="match status" value="1"/>
</dbReference>
<dbReference type="GO" id="GO:0003677">
    <property type="term" value="F:DNA binding"/>
    <property type="evidence" value="ECO:0007669"/>
    <property type="project" value="UniProtKB-KW"/>
</dbReference>
<dbReference type="PANTHER" id="PTHR47475">
    <property type="entry name" value="CHROMOSOME TRANSMISSION FIDELITY PROTEIN 8"/>
    <property type="match status" value="1"/>
</dbReference>
<evidence type="ECO:0000313" key="5">
    <source>
        <dbReference type="Proteomes" id="UP000797356"/>
    </source>
</evidence>
<dbReference type="InterPro" id="IPR001005">
    <property type="entry name" value="SANT/Myb"/>
</dbReference>
<dbReference type="PANTHER" id="PTHR47475:SF2">
    <property type="entry name" value="CHROMOSOME TRANSMISSION FIDELITY PROTEIN 8"/>
    <property type="match status" value="1"/>
</dbReference>
<reference evidence="4" key="1">
    <citation type="journal article" date="2017" name="Gigascience">
        <title>The genome draft of coconut (Cocos nucifera).</title>
        <authorList>
            <person name="Xiao Y."/>
            <person name="Xu P."/>
            <person name="Fan H."/>
            <person name="Baudouin L."/>
            <person name="Xia W."/>
            <person name="Bocs S."/>
            <person name="Xu J."/>
            <person name="Li Q."/>
            <person name="Guo A."/>
            <person name="Zhou L."/>
            <person name="Li J."/>
            <person name="Wu Y."/>
            <person name="Ma Z."/>
            <person name="Armero A."/>
            <person name="Issali A.E."/>
            <person name="Liu N."/>
            <person name="Peng M."/>
            <person name="Yang Y."/>
        </authorList>
    </citation>
    <scope>NUCLEOTIDE SEQUENCE</scope>
    <source>
        <tissue evidence="4">Spear leaf of Hainan Tall coconut</tissue>
    </source>
</reference>
<dbReference type="OrthoDB" id="121932at2759"/>
<dbReference type="Proteomes" id="UP000797356">
    <property type="component" value="Chromosome 7"/>
</dbReference>
<dbReference type="AlphaFoldDB" id="A0A8K0N5B0"/>
<dbReference type="GO" id="GO:0007064">
    <property type="term" value="P:mitotic sister chromatid cohesion"/>
    <property type="evidence" value="ECO:0007669"/>
    <property type="project" value="InterPro"/>
</dbReference>
<dbReference type="InterPro" id="IPR018607">
    <property type="entry name" value="Ctf8"/>
</dbReference>
<proteinExistence type="predicted"/>